<dbReference type="PROSITE" id="PS51257">
    <property type="entry name" value="PROKAR_LIPOPROTEIN"/>
    <property type="match status" value="1"/>
</dbReference>
<keyword evidence="4" id="KW-1185">Reference proteome</keyword>
<organism evidence="3 4">
    <name type="scientific">Pseudonocardia petroleophila</name>
    <dbReference type="NCBI Taxonomy" id="37331"/>
    <lineage>
        <taxon>Bacteria</taxon>
        <taxon>Bacillati</taxon>
        <taxon>Actinomycetota</taxon>
        <taxon>Actinomycetes</taxon>
        <taxon>Pseudonocardiales</taxon>
        <taxon>Pseudonocardiaceae</taxon>
        <taxon>Pseudonocardia</taxon>
    </lineage>
</organism>
<name>A0A7G7MPR4_9PSEU</name>
<evidence type="ECO:0000313" key="3">
    <source>
        <dbReference type="EMBL" id="QNG54775.1"/>
    </source>
</evidence>
<protein>
    <submittedName>
        <fullName evidence="3">GerMN domain-containing protein</fullName>
    </submittedName>
</protein>
<proteinExistence type="predicted"/>
<feature type="domain" description="GerMN" evidence="2">
    <location>
        <begin position="207"/>
        <end position="295"/>
    </location>
</feature>
<sequence>MTRGRRATVALALLLALAGVAGCASVPGSSPVQILRRVTDGETPVLPPGPVDGTDAGGLVRGFVEASGSSTDDHAAARQFLADGTAQDWDAGAGFTVLDSQFDTVPSPGAPDPSTDLTRIRIRGSSVGRVTPSGAFEPEQSPVQIDVTVVRTDGQWRISELPDGVVVPLDEFRTSYRDVRTWFVDPTRRVVVPDLRYLPAFPSRAQAARVMELLLAGPSGALLGAAGSQLGPEARLRSNVALAESGALIVDLTRVGDLDEVGRRLLAAQVVLSLADVNVARVRLLVDGIALLPDRPEISREDLADLTGDAQPGADVPALVAAGGRLRGFGASPSELPGPLGNGGYDVESAATTVDGQRLAAVARSAGRRLLLVGGGAEGGVAEVGLSAVDMTRPSWTPTGSEVWTVLDATTVARVLVDGAGGLRTGQVNADELAAFGPIQDLRLSRDGMRVVAVVAGGLYTAAVTRSIDGEAAVRNIRRLRPDDLGEVVSADWRSSEQVVAITRRPDRLVAQVSVDGLSVQGLLVNNLTPPLGAVAAAPSRPFLVTDQTGVWSFAGGDQDAWRQVLGGAPDAVPFYPG</sequence>
<dbReference type="InterPro" id="IPR059026">
    <property type="entry name" value="LpqB_N"/>
</dbReference>
<dbReference type="Pfam" id="PF10646">
    <property type="entry name" value="Germane"/>
    <property type="match status" value="1"/>
</dbReference>
<evidence type="ECO:0000313" key="4">
    <source>
        <dbReference type="Proteomes" id="UP000515728"/>
    </source>
</evidence>
<dbReference type="InterPro" id="IPR019606">
    <property type="entry name" value="GerMN"/>
</dbReference>
<reference evidence="3 4" key="1">
    <citation type="submission" date="2020-08" db="EMBL/GenBank/DDBJ databases">
        <authorList>
            <person name="Mo P."/>
        </authorList>
    </citation>
    <scope>NUCLEOTIDE SEQUENCE [LARGE SCALE GENOMIC DNA]</scope>
    <source>
        <strain evidence="3 4">CGMCC 4.1532</strain>
    </source>
</reference>
<evidence type="ECO:0000256" key="1">
    <source>
        <dbReference type="SAM" id="SignalP"/>
    </source>
</evidence>
<feature type="chain" id="PRO_5029014676" evidence="1">
    <location>
        <begin position="24"/>
        <end position="578"/>
    </location>
</feature>
<dbReference type="SUPFAM" id="SSF82171">
    <property type="entry name" value="DPP6 N-terminal domain-like"/>
    <property type="match status" value="1"/>
</dbReference>
<dbReference type="Pfam" id="PF10647">
    <property type="entry name" value="Gmad1"/>
    <property type="match status" value="1"/>
</dbReference>
<evidence type="ECO:0000259" key="2">
    <source>
        <dbReference type="SMART" id="SM00909"/>
    </source>
</evidence>
<dbReference type="KEGG" id="ppel:H6H00_13365"/>
<keyword evidence="1" id="KW-0732">Signal</keyword>
<dbReference type="Pfam" id="PF25976">
    <property type="entry name" value="LpqB_N"/>
    <property type="match status" value="1"/>
</dbReference>
<dbReference type="SMART" id="SM00909">
    <property type="entry name" value="Germane"/>
    <property type="match status" value="1"/>
</dbReference>
<dbReference type="RefSeq" id="WP_185721576.1">
    <property type="nucleotide sequence ID" value="NZ_BAAAWI010000001.1"/>
</dbReference>
<dbReference type="AlphaFoldDB" id="A0A7G7MPR4"/>
<dbReference type="EMBL" id="CP060131">
    <property type="protein sequence ID" value="QNG54775.1"/>
    <property type="molecule type" value="Genomic_DNA"/>
</dbReference>
<dbReference type="Proteomes" id="UP000515728">
    <property type="component" value="Chromosome"/>
</dbReference>
<accession>A0A7G7MPR4</accession>
<gene>
    <name evidence="3" type="ORF">H6H00_13365</name>
</gene>
<dbReference type="InterPro" id="IPR018910">
    <property type="entry name" value="LpqB_C"/>
</dbReference>
<feature type="signal peptide" evidence="1">
    <location>
        <begin position="1"/>
        <end position="23"/>
    </location>
</feature>